<feature type="region of interest" description="Disordered" evidence="2">
    <location>
        <begin position="394"/>
        <end position="429"/>
    </location>
</feature>
<dbReference type="Proteomes" id="UP000241890">
    <property type="component" value="Unassembled WGS sequence"/>
</dbReference>
<evidence type="ECO:0000313" key="3">
    <source>
        <dbReference type="EMBL" id="GBG28137.1"/>
    </source>
</evidence>
<reference evidence="3 4" key="1">
    <citation type="submission" date="2017-12" db="EMBL/GenBank/DDBJ databases">
        <title>Sequencing, de novo assembly and annotation of complete genome of a new Thraustochytrid species, strain FCC1311.</title>
        <authorList>
            <person name="Sedici K."/>
            <person name="Godart F."/>
            <person name="Aiese Cigliano R."/>
            <person name="Sanseverino W."/>
            <person name="Barakat M."/>
            <person name="Ortet P."/>
            <person name="Marechal E."/>
            <person name="Cagnac O."/>
            <person name="Amato A."/>
        </authorList>
    </citation>
    <scope>NUCLEOTIDE SEQUENCE [LARGE SCALE GENOMIC DNA]</scope>
</reference>
<comment type="caution">
    <text evidence="3">The sequence shown here is derived from an EMBL/GenBank/DDBJ whole genome shotgun (WGS) entry which is preliminary data.</text>
</comment>
<dbReference type="AlphaFoldDB" id="A0A2R5GAU9"/>
<evidence type="ECO:0008006" key="5">
    <source>
        <dbReference type="Google" id="ProtNLM"/>
    </source>
</evidence>
<feature type="compositionally biased region" description="Polar residues" evidence="2">
    <location>
        <begin position="419"/>
        <end position="429"/>
    </location>
</feature>
<gene>
    <name evidence="3" type="ORF">FCC1311_043602</name>
</gene>
<evidence type="ECO:0000256" key="1">
    <source>
        <dbReference type="SAM" id="Coils"/>
    </source>
</evidence>
<accession>A0A2R5GAU9</accession>
<keyword evidence="4" id="KW-1185">Reference proteome</keyword>
<sequence>MLVKCVVTSLDAPGLTDPFLLIETRDGNQVQPQIGRPVYCEVDAHQREHYLRVRAEERTQMTASKAARGKIYLKGLEIGGDERSESVDLVRGVNQVLGKAQIVVRVCHDLDDMQMKIEMITPFRASAARKQQLSPTRALRLVGFFSRTRAGDYEEKQKTRASGIDRKGGGYLISQTFTIPGAELGNVLEVFIEEVRELPLVGRIEIPTQPEALPASGRYFCVDGARAIRFEVRLAFSWSPASAHLDTQVVTDRPALFGNVDALTLPPPAAPLTSEEAKTDCSERQRTGAGPTDANILIPEDHNESDSERMLRKRLEREQRRSRFLTLQIERKNETISALDASLYKLRQENRQLKKTVKYLRPHWESVEYTADEYDNNAQALVPDARFCDDNSFPVAETENLPSSRMVSSTKEAPRRESISQSRNSCYIM</sequence>
<feature type="coiled-coil region" evidence="1">
    <location>
        <begin position="315"/>
        <end position="356"/>
    </location>
</feature>
<feature type="compositionally biased region" description="Polar residues" evidence="2">
    <location>
        <begin position="400"/>
        <end position="411"/>
    </location>
</feature>
<organism evidence="3 4">
    <name type="scientific">Hondaea fermentalgiana</name>
    <dbReference type="NCBI Taxonomy" id="2315210"/>
    <lineage>
        <taxon>Eukaryota</taxon>
        <taxon>Sar</taxon>
        <taxon>Stramenopiles</taxon>
        <taxon>Bigyra</taxon>
        <taxon>Labyrinthulomycetes</taxon>
        <taxon>Thraustochytrida</taxon>
        <taxon>Thraustochytriidae</taxon>
        <taxon>Hondaea</taxon>
    </lineage>
</organism>
<name>A0A2R5GAU9_9STRA</name>
<dbReference type="EMBL" id="BEYU01000040">
    <property type="protein sequence ID" value="GBG28137.1"/>
    <property type="molecule type" value="Genomic_DNA"/>
</dbReference>
<proteinExistence type="predicted"/>
<evidence type="ECO:0000256" key="2">
    <source>
        <dbReference type="SAM" id="MobiDB-lite"/>
    </source>
</evidence>
<protein>
    <recommendedName>
        <fullName evidence="5">C2 domain-containing protein</fullName>
    </recommendedName>
</protein>
<keyword evidence="1" id="KW-0175">Coiled coil</keyword>
<evidence type="ECO:0000313" key="4">
    <source>
        <dbReference type="Proteomes" id="UP000241890"/>
    </source>
</evidence>
<dbReference type="InParanoid" id="A0A2R5GAU9"/>